<dbReference type="EMBL" id="KQ234748">
    <property type="protein sequence ID" value="KMZ88852.1"/>
    <property type="molecule type" value="Genomic_DNA"/>
</dbReference>
<protein>
    <recommendedName>
        <fullName evidence="4">Variable surface protein Vir10</fullName>
    </recommendedName>
</protein>
<dbReference type="InterPro" id="IPR022139">
    <property type="entry name" value="Fam-L/Fam-M-like_plasmodium"/>
</dbReference>
<feature type="transmembrane region" description="Helical" evidence="1">
    <location>
        <begin position="248"/>
        <end position="266"/>
    </location>
</feature>
<reference evidence="2 3" key="1">
    <citation type="submission" date="2011-08" db="EMBL/GenBank/DDBJ databases">
        <title>The Genome Sequence of Plasmodium vivax Brazil I.</title>
        <authorList>
            <consortium name="The Broad Institute Genome Sequencing Platform"/>
            <consortium name="The Broad Institute Genome Sequencing Center for Infectious Disease"/>
            <person name="Neafsey D."/>
            <person name="Carlton J."/>
            <person name="Barnwell J."/>
            <person name="Collins W."/>
            <person name="Escalante A."/>
            <person name="Mullikin J."/>
            <person name="Saul A."/>
            <person name="Guigo R."/>
            <person name="Camara F."/>
            <person name="Young S.K."/>
            <person name="Zeng Q."/>
            <person name="Gargeya S."/>
            <person name="Fitzgerald M."/>
            <person name="Haas B."/>
            <person name="Abouelleil A."/>
            <person name="Alvarado L."/>
            <person name="Arachchi H.M."/>
            <person name="Berlin A."/>
            <person name="Brown A."/>
            <person name="Chapman S.B."/>
            <person name="Chen Z."/>
            <person name="Dunbar C."/>
            <person name="Freedman E."/>
            <person name="Gearin G."/>
            <person name="Gellesch M."/>
            <person name="Goldberg J."/>
            <person name="Griggs A."/>
            <person name="Gujja S."/>
            <person name="Heiman D."/>
            <person name="Howarth C."/>
            <person name="Larson L."/>
            <person name="Lui A."/>
            <person name="MacDonald P.J.P."/>
            <person name="Montmayeur A."/>
            <person name="Murphy C."/>
            <person name="Neiman D."/>
            <person name="Pearson M."/>
            <person name="Priest M."/>
            <person name="Roberts A."/>
            <person name="Saif S."/>
            <person name="Shea T."/>
            <person name="Shenoy N."/>
            <person name="Sisk P."/>
            <person name="Stolte C."/>
            <person name="Sykes S."/>
            <person name="Wortman J."/>
            <person name="Nusbaum C."/>
            <person name="Birren B."/>
        </authorList>
    </citation>
    <scope>NUCLEOTIDE SEQUENCE [LARGE SCALE GENOMIC DNA]</scope>
    <source>
        <strain evidence="2 3">Brazil I</strain>
    </source>
</reference>
<dbReference type="Proteomes" id="UP000053327">
    <property type="component" value="Unassembled WGS sequence"/>
</dbReference>
<keyword evidence="1" id="KW-0812">Transmembrane</keyword>
<proteinExistence type="predicted"/>
<organism evidence="2 3">
    <name type="scientific">Plasmodium vivax (strain Brazil I)</name>
    <dbReference type="NCBI Taxonomy" id="1033975"/>
    <lineage>
        <taxon>Eukaryota</taxon>
        <taxon>Sar</taxon>
        <taxon>Alveolata</taxon>
        <taxon>Apicomplexa</taxon>
        <taxon>Aconoidasida</taxon>
        <taxon>Haemosporida</taxon>
        <taxon>Plasmodiidae</taxon>
        <taxon>Plasmodium</taxon>
        <taxon>Plasmodium (Plasmodium)</taxon>
    </lineage>
</organism>
<evidence type="ECO:0000313" key="2">
    <source>
        <dbReference type="EMBL" id="KMZ88852.1"/>
    </source>
</evidence>
<accession>A0A0J9T2P2</accession>
<keyword evidence="1" id="KW-1133">Transmembrane helix</keyword>
<name>A0A0J9T2P2_PLAV1</name>
<keyword evidence="1" id="KW-0472">Membrane</keyword>
<evidence type="ECO:0008006" key="4">
    <source>
        <dbReference type="Google" id="ProtNLM"/>
    </source>
</evidence>
<dbReference type="Pfam" id="PF12420">
    <property type="entry name" value="DUF3671"/>
    <property type="match status" value="1"/>
</dbReference>
<feature type="transmembrane region" description="Helical" evidence="1">
    <location>
        <begin position="176"/>
        <end position="197"/>
    </location>
</feature>
<dbReference type="AlphaFoldDB" id="A0A0J9T2P2"/>
<sequence>MVSLVNYFQEINLKFTAFLKSFTVIFLIWTYITYKDMVQDKYILVDDIFPKSLDNKNEHCEILNRVIHRLLAKDELYNELGYVGKGGQFLRDSIGKGKKNVADVIPISSQLNKKGSNNVETYMKNYKRRYKKKKGLYKLDCYCEKKAFDKLNYIYTLSDKMRNDKKGFKNKISRKYGIGLIILSSIPSLGLIFYILFGCGKDLPGAIGLCMDKSHYDDRKHKRDNGCTLLKRDEWDENLVNIRFANDLFSYTMIIIVLLFFIYIFIKVIKYKKLKAGRDKMSLKEYYRFTKSLL</sequence>
<evidence type="ECO:0000256" key="1">
    <source>
        <dbReference type="SAM" id="Phobius"/>
    </source>
</evidence>
<gene>
    <name evidence="2" type="ORF">PVBG_05960</name>
</gene>
<evidence type="ECO:0000313" key="3">
    <source>
        <dbReference type="Proteomes" id="UP000053327"/>
    </source>
</evidence>
<feature type="transmembrane region" description="Helical" evidence="1">
    <location>
        <begin position="15"/>
        <end position="34"/>
    </location>
</feature>